<dbReference type="PANTHER" id="PTHR23033:SF8">
    <property type="entry name" value="HEXOSYLTRANSFERASE"/>
    <property type="match status" value="1"/>
</dbReference>
<evidence type="ECO:0000256" key="1">
    <source>
        <dbReference type="ARBA" id="ARBA00004606"/>
    </source>
</evidence>
<evidence type="ECO:0000256" key="5">
    <source>
        <dbReference type="ARBA" id="ARBA00022676"/>
    </source>
</evidence>
<keyword evidence="9" id="KW-0735">Signal-anchor</keyword>
<reference evidence="14" key="1">
    <citation type="submission" date="2019-07" db="EMBL/GenBank/DDBJ databases">
        <title>Annotation for the trematode Paragonimus miyazaki's.</title>
        <authorList>
            <person name="Choi Y.-J."/>
        </authorList>
    </citation>
    <scope>NUCLEOTIDE SEQUENCE</scope>
    <source>
        <strain evidence="14">Japan</strain>
    </source>
</reference>
<evidence type="ECO:0000313" key="15">
    <source>
        <dbReference type="Proteomes" id="UP000822476"/>
    </source>
</evidence>
<evidence type="ECO:0000256" key="9">
    <source>
        <dbReference type="ARBA" id="ARBA00022968"/>
    </source>
</evidence>
<dbReference type="GO" id="GO:0016020">
    <property type="term" value="C:membrane"/>
    <property type="evidence" value="ECO:0007669"/>
    <property type="project" value="UniProtKB-SubCell"/>
</dbReference>
<dbReference type="EC" id="2.4.1.122" evidence="4"/>
<keyword evidence="7 12" id="KW-0812">Transmembrane</keyword>
<evidence type="ECO:0000256" key="4">
    <source>
        <dbReference type="ARBA" id="ARBA00012557"/>
    </source>
</evidence>
<dbReference type="Pfam" id="PF02434">
    <property type="entry name" value="Fringe"/>
    <property type="match status" value="1"/>
</dbReference>
<evidence type="ECO:0000256" key="3">
    <source>
        <dbReference type="ARBA" id="ARBA00006462"/>
    </source>
</evidence>
<gene>
    <name evidence="14" type="ORF">EG68_09359</name>
</gene>
<dbReference type="Proteomes" id="UP000822476">
    <property type="component" value="Unassembled WGS sequence"/>
</dbReference>
<dbReference type="EMBL" id="JTDE01004928">
    <property type="protein sequence ID" value="KAF7252207.1"/>
    <property type="molecule type" value="Genomic_DNA"/>
</dbReference>
<keyword evidence="8" id="KW-0547">Nucleotide-binding</keyword>
<keyword evidence="11 12" id="KW-0472">Membrane</keyword>
<evidence type="ECO:0000256" key="12">
    <source>
        <dbReference type="SAM" id="Phobius"/>
    </source>
</evidence>
<evidence type="ECO:0000256" key="11">
    <source>
        <dbReference type="ARBA" id="ARBA00023136"/>
    </source>
</evidence>
<proteinExistence type="inferred from homology"/>
<dbReference type="Gene3D" id="3.90.550.50">
    <property type="match status" value="1"/>
</dbReference>
<evidence type="ECO:0000313" key="14">
    <source>
        <dbReference type="EMBL" id="KAF7252207.1"/>
    </source>
</evidence>
<organism evidence="14 15">
    <name type="scientific">Paragonimus skrjabini miyazakii</name>
    <dbReference type="NCBI Taxonomy" id="59628"/>
    <lineage>
        <taxon>Eukaryota</taxon>
        <taxon>Metazoa</taxon>
        <taxon>Spiralia</taxon>
        <taxon>Lophotrochozoa</taxon>
        <taxon>Platyhelminthes</taxon>
        <taxon>Trematoda</taxon>
        <taxon>Digenea</taxon>
        <taxon>Plagiorchiida</taxon>
        <taxon>Troglotremata</taxon>
        <taxon>Troglotrematidae</taxon>
        <taxon>Paragonimus</taxon>
    </lineage>
</organism>
<name>A0A8S9YIN7_9TREM</name>
<dbReference type="InterPro" id="IPR026050">
    <property type="entry name" value="C1GALT1/C1GALT1_chp1"/>
</dbReference>
<evidence type="ECO:0000256" key="7">
    <source>
        <dbReference type="ARBA" id="ARBA00022692"/>
    </source>
</evidence>
<keyword evidence="15" id="KW-1185">Reference proteome</keyword>
<evidence type="ECO:0000256" key="8">
    <source>
        <dbReference type="ARBA" id="ARBA00022741"/>
    </source>
</evidence>
<protein>
    <recommendedName>
        <fullName evidence="4">N-acetylgalactosaminide beta-1,3-galactosyltransferase</fullName>
        <ecNumber evidence="4">2.4.1.122</ecNumber>
    </recommendedName>
</protein>
<dbReference type="GO" id="GO:0000166">
    <property type="term" value="F:nucleotide binding"/>
    <property type="evidence" value="ECO:0007669"/>
    <property type="project" value="UniProtKB-KW"/>
</dbReference>
<keyword evidence="5" id="KW-0328">Glycosyltransferase</keyword>
<keyword evidence="6" id="KW-0808">Transferase</keyword>
<accession>A0A8S9YIN7</accession>
<keyword evidence="10 12" id="KW-1133">Transmembrane helix</keyword>
<dbReference type="PANTHER" id="PTHR23033">
    <property type="entry name" value="BETA1,3-GALACTOSYLTRANSFERASE"/>
    <property type="match status" value="1"/>
</dbReference>
<evidence type="ECO:0000259" key="13">
    <source>
        <dbReference type="Pfam" id="PF02434"/>
    </source>
</evidence>
<feature type="domain" description="Fringe-like glycosyltransferase" evidence="13">
    <location>
        <begin position="96"/>
        <end position="252"/>
    </location>
</feature>
<dbReference type="OrthoDB" id="414175at2759"/>
<evidence type="ECO:0000256" key="10">
    <source>
        <dbReference type="ARBA" id="ARBA00022989"/>
    </source>
</evidence>
<dbReference type="InterPro" id="IPR003378">
    <property type="entry name" value="Fringe-like_glycosylTrfase"/>
</dbReference>
<dbReference type="GO" id="GO:0016263">
    <property type="term" value="F:glycoprotein-N-acetylgalactosamine 3-beta-galactosyltransferase activity"/>
    <property type="evidence" value="ECO:0007669"/>
    <property type="project" value="UniProtKB-EC"/>
</dbReference>
<comment type="similarity">
    <text evidence="3">Belongs to the glycosyltransferase 31 family. Beta3-Gal-T subfamily.</text>
</comment>
<sequence length="321" mass="36140">MTIYSYFCSKSACGTALSYSRRSLFISFLIGFSIGISTVAYIFMNHNAVCLEQRLTLFSLDQPQRHKELSYENTSGLPKVFCWITTMPSNLVKAVAVKRTWARRCDQYLFISSEHSSDLPSVAAVSGEGRHLLWNKTKFALTYLYKHFGDKYDYFYKADDDTYAFVDNLKRLLLERFNPDTPVLIGQTHFALIPHGYPSGGAGYVMSRATLRLIVNGFVNVAVCQNDEYIANEDVKVGACANALGIPLIDSRGTNGQRHFFSDSPFKIMASKGMKAGFHFLHSGTPNDCCAENPISFHYIEPHEIYFLDYLVHTACLLPTT</sequence>
<comment type="caution">
    <text evidence="14">The sequence shown here is derived from an EMBL/GenBank/DDBJ whole genome shotgun (WGS) entry which is preliminary data.</text>
</comment>
<comment type="pathway">
    <text evidence="2">Protein modification; protein glycosylation.</text>
</comment>
<dbReference type="AlphaFoldDB" id="A0A8S9YIN7"/>
<feature type="transmembrane region" description="Helical" evidence="12">
    <location>
        <begin position="24"/>
        <end position="44"/>
    </location>
</feature>
<evidence type="ECO:0000256" key="2">
    <source>
        <dbReference type="ARBA" id="ARBA00004922"/>
    </source>
</evidence>
<comment type="subcellular location">
    <subcellularLocation>
        <location evidence="1">Membrane</location>
        <topology evidence="1">Single-pass type II membrane protein</topology>
    </subcellularLocation>
</comment>
<evidence type="ECO:0000256" key="6">
    <source>
        <dbReference type="ARBA" id="ARBA00022679"/>
    </source>
</evidence>